<dbReference type="PANTHER" id="PTHR34218">
    <property type="entry name" value="PEPTIDASE S45 PENICILLIN AMIDASE"/>
    <property type="match status" value="1"/>
</dbReference>
<organism evidence="6 7">
    <name type="scientific">Massilia cavernae</name>
    <dbReference type="NCBI Taxonomy" id="2320864"/>
    <lineage>
        <taxon>Bacteria</taxon>
        <taxon>Pseudomonadati</taxon>
        <taxon>Pseudomonadota</taxon>
        <taxon>Betaproteobacteria</taxon>
        <taxon>Burkholderiales</taxon>
        <taxon>Oxalobacteraceae</taxon>
        <taxon>Telluria group</taxon>
        <taxon>Massilia</taxon>
    </lineage>
</organism>
<dbReference type="AlphaFoldDB" id="A0A418XVA0"/>
<keyword evidence="7" id="KW-1185">Reference proteome</keyword>
<feature type="binding site" evidence="5">
    <location>
        <position position="345"/>
    </location>
    <ligand>
        <name>Ca(2+)</name>
        <dbReference type="ChEBI" id="CHEBI:29108"/>
    </ligand>
</feature>
<feature type="binding site" evidence="5">
    <location>
        <position position="342"/>
    </location>
    <ligand>
        <name>Ca(2+)</name>
        <dbReference type="ChEBI" id="CHEBI:29108"/>
    </ligand>
</feature>
<dbReference type="InterPro" id="IPR043147">
    <property type="entry name" value="Penicillin_amidase_A-knob"/>
</dbReference>
<name>A0A418XVA0_9BURK</name>
<dbReference type="GO" id="GO:0016811">
    <property type="term" value="F:hydrolase activity, acting on carbon-nitrogen (but not peptide) bonds, in linear amides"/>
    <property type="evidence" value="ECO:0007669"/>
    <property type="project" value="InterPro"/>
</dbReference>
<comment type="caution">
    <text evidence="6">The sequence shown here is derived from an EMBL/GenBank/DDBJ whole genome shotgun (WGS) entry which is preliminary data.</text>
</comment>
<keyword evidence="5" id="KW-0479">Metal-binding</keyword>
<dbReference type="InterPro" id="IPR023343">
    <property type="entry name" value="Penicillin_amidase_dom1"/>
</dbReference>
<dbReference type="Gene3D" id="1.10.1400.10">
    <property type="match status" value="1"/>
</dbReference>
<keyword evidence="2" id="KW-0378">Hydrolase</keyword>
<dbReference type="InterPro" id="IPR029055">
    <property type="entry name" value="Ntn_hydrolases_N"/>
</dbReference>
<feature type="binding site" evidence="5">
    <location>
        <position position="193"/>
    </location>
    <ligand>
        <name>Ca(2+)</name>
        <dbReference type="ChEBI" id="CHEBI:29108"/>
    </ligand>
</feature>
<evidence type="ECO:0000256" key="3">
    <source>
        <dbReference type="ARBA" id="ARBA00023145"/>
    </source>
</evidence>
<dbReference type="InterPro" id="IPR043146">
    <property type="entry name" value="Penicillin_amidase_N_B-knob"/>
</dbReference>
<evidence type="ECO:0000256" key="1">
    <source>
        <dbReference type="ARBA" id="ARBA00006586"/>
    </source>
</evidence>
<dbReference type="Pfam" id="PF01804">
    <property type="entry name" value="Penicil_amidase"/>
    <property type="match status" value="1"/>
</dbReference>
<dbReference type="InterPro" id="IPR014395">
    <property type="entry name" value="Pen/GL7ACA/AHL_acylase"/>
</dbReference>
<dbReference type="CDD" id="cd03747">
    <property type="entry name" value="Ntn_PGA_like"/>
    <property type="match status" value="1"/>
</dbReference>
<evidence type="ECO:0000256" key="5">
    <source>
        <dbReference type="PIRSR" id="PIRSR001227-2"/>
    </source>
</evidence>
<dbReference type="Proteomes" id="UP000284006">
    <property type="component" value="Unassembled WGS sequence"/>
</dbReference>
<proteinExistence type="inferred from homology"/>
<comment type="similarity">
    <text evidence="1">Belongs to the peptidase S45 family.</text>
</comment>
<keyword evidence="5" id="KW-0106">Calcium</keyword>
<evidence type="ECO:0000256" key="2">
    <source>
        <dbReference type="ARBA" id="ARBA00022801"/>
    </source>
</evidence>
<dbReference type="OrthoDB" id="9760084at2"/>
<gene>
    <name evidence="6" type="ORF">D3872_10840</name>
</gene>
<dbReference type="SUPFAM" id="SSF56235">
    <property type="entry name" value="N-terminal nucleophile aminohydrolases (Ntn hydrolases)"/>
    <property type="match status" value="1"/>
</dbReference>
<dbReference type="Gene3D" id="3.60.20.10">
    <property type="entry name" value="Glutamine Phosphoribosylpyrophosphate, subunit 1, domain 1"/>
    <property type="match status" value="1"/>
</dbReference>
<feature type="active site" description="Nucleophile" evidence="4">
    <location>
        <position position="264"/>
    </location>
</feature>
<evidence type="ECO:0000313" key="6">
    <source>
        <dbReference type="EMBL" id="RJG16631.1"/>
    </source>
</evidence>
<dbReference type="GO" id="GO:0046872">
    <property type="term" value="F:metal ion binding"/>
    <property type="evidence" value="ECO:0007669"/>
    <property type="project" value="UniProtKB-KW"/>
</dbReference>
<sequence length="800" mass="85530">MAMRSAKTLTLRILMTLLALLVLAAVAAWLFLRGSLAMLDGEHRGAGLSAKVMVERDAQGIPLISGGSREDVAYATGFVHGQDRFFQMDLLRRVGGGELAELFGAKALPVDKSRRLHRFRARAEQALAAMPVEEKRLLERYAAGVNDGLNALSARPFEYGVVGAAPRAWRPADSLLVVWAMYFDLQGMQEPRELARGWFRDHSTAAQLAFLLPESTEWDAPLDAASIPAPPAPIPEQAPSWWGKPRTGKPAKLAMVDFADSVGSNNWAVGGSRSTDGAAIVADDMHLGIQLPNTWYRVALRFPDASGAMRRVAGVTLPGAPPLVVVGSNGKVAWGFTNSYGDYLDLVEIATDPARPGQVRTPAGWETPVLYDEPILVKGEAAHKFVVRATSSGPLREVGGRTYAIHWIAHAPGAVNLNPRKLETVNALDEALAAAATVGIPAQNFVAGDDKGNIGWTIAGLMAQRAQPGLASTFPMAANAASAGWQGPLEPASYPVLRNPASGQLSTANSRPLGGVGAQVIGDGGFDIGARNRQVRDALAALGDKADVAGVYGVAMDDRALFIAPWRERALKVLDSAALEGKPQRAEFRRLLQESWTGRASVDSVGYRLARHFMWGLHEVLYDGANSELAALDEKATAASASTRWPAVVARLLDEQPAGWLPSAHRSWRDMQLAAVDKAVADLTEGGKRLADASWGERNKAAIVHPIGNALPVLKRWLSAPADMLPGDSNMPRVAGAKFGQSQRMTVSPGREEQGVFNMPGGQSGHPLSPFFLNGHEDWVKGKATPFLPGAVRHTLVLVP</sequence>
<protein>
    <submittedName>
        <fullName evidence="6">Penicillin acylase family protein</fullName>
    </submittedName>
</protein>
<dbReference type="PANTHER" id="PTHR34218:SF4">
    <property type="entry name" value="ACYL-HOMOSERINE LACTONE ACYLASE QUIP"/>
    <property type="match status" value="1"/>
</dbReference>
<dbReference type="Gene3D" id="2.30.120.10">
    <property type="match status" value="1"/>
</dbReference>
<evidence type="ECO:0000256" key="4">
    <source>
        <dbReference type="PIRSR" id="PIRSR001227-1"/>
    </source>
</evidence>
<comment type="cofactor">
    <cofactor evidence="5">
        <name>Ca(2+)</name>
        <dbReference type="ChEBI" id="CHEBI:29108"/>
    </cofactor>
    <text evidence="5">Binds 1 Ca(2+) ion per dimer.</text>
</comment>
<dbReference type="Gene3D" id="1.10.439.10">
    <property type="entry name" value="Penicillin Amidohydrolase, domain 1"/>
    <property type="match status" value="1"/>
</dbReference>
<dbReference type="EMBL" id="QYUP01000107">
    <property type="protein sequence ID" value="RJG16631.1"/>
    <property type="molecule type" value="Genomic_DNA"/>
</dbReference>
<evidence type="ECO:0000313" key="7">
    <source>
        <dbReference type="Proteomes" id="UP000284006"/>
    </source>
</evidence>
<keyword evidence="3" id="KW-0865">Zymogen</keyword>
<dbReference type="InterPro" id="IPR002692">
    <property type="entry name" value="S45"/>
</dbReference>
<reference evidence="6 7" key="1">
    <citation type="submission" date="2018-09" db="EMBL/GenBank/DDBJ databases">
        <authorList>
            <person name="Zhu H."/>
        </authorList>
    </citation>
    <scope>NUCLEOTIDE SEQUENCE [LARGE SCALE GENOMIC DNA]</scope>
    <source>
        <strain evidence="6 7">K1S02-61</strain>
    </source>
</reference>
<accession>A0A418XVA0</accession>
<dbReference type="GO" id="GO:0017000">
    <property type="term" value="P:antibiotic biosynthetic process"/>
    <property type="evidence" value="ECO:0007669"/>
    <property type="project" value="InterPro"/>
</dbReference>
<dbReference type="PIRSF" id="PIRSF001227">
    <property type="entry name" value="Pen_acylase"/>
    <property type="match status" value="1"/>
</dbReference>